<dbReference type="Pfam" id="PF00226">
    <property type="entry name" value="DnaJ"/>
    <property type="match status" value="1"/>
</dbReference>
<feature type="compositionally biased region" description="Low complexity" evidence="1">
    <location>
        <begin position="1345"/>
        <end position="1355"/>
    </location>
</feature>
<proteinExistence type="predicted"/>
<dbReference type="PROSITE" id="PS50076">
    <property type="entry name" value="DNAJ_2"/>
    <property type="match status" value="1"/>
</dbReference>
<feature type="compositionally biased region" description="Basic and acidic residues" evidence="1">
    <location>
        <begin position="771"/>
        <end position="783"/>
    </location>
</feature>
<feature type="compositionally biased region" description="Polar residues" evidence="1">
    <location>
        <begin position="643"/>
        <end position="662"/>
    </location>
</feature>
<feature type="compositionally biased region" description="Polar residues" evidence="1">
    <location>
        <begin position="913"/>
        <end position="935"/>
    </location>
</feature>
<dbReference type="PANTHER" id="PTHR31008">
    <property type="entry name" value="COP1-INTERACTING PROTEIN-RELATED"/>
    <property type="match status" value="1"/>
</dbReference>
<feature type="region of interest" description="Disordered" evidence="1">
    <location>
        <begin position="1256"/>
        <end position="1295"/>
    </location>
</feature>
<evidence type="ECO:0000259" key="2">
    <source>
        <dbReference type="PROSITE" id="PS50076"/>
    </source>
</evidence>
<accession>A0A5N6PM74</accession>
<feature type="compositionally biased region" description="Polar residues" evidence="1">
    <location>
        <begin position="519"/>
        <end position="528"/>
    </location>
</feature>
<feature type="compositionally biased region" description="Polar residues" evidence="1">
    <location>
        <begin position="469"/>
        <end position="482"/>
    </location>
</feature>
<dbReference type="PRINTS" id="PR00625">
    <property type="entry name" value="JDOMAIN"/>
</dbReference>
<evidence type="ECO:0000256" key="1">
    <source>
        <dbReference type="SAM" id="MobiDB-lite"/>
    </source>
</evidence>
<feature type="region of interest" description="Disordered" evidence="1">
    <location>
        <begin position="853"/>
        <end position="1110"/>
    </location>
</feature>
<feature type="compositionally biased region" description="Basic and acidic residues" evidence="1">
    <location>
        <begin position="1281"/>
        <end position="1294"/>
    </location>
</feature>
<sequence>MDFNGGKIGDFYEILGLKKECSDAEIKNAYRKLAMRWHPDRCSASGNSKGVEEAKQKFQAVQEAYAVLSDANRRFLYDVGIHDSDDEDQNGMADFLSEMATMIRQNKPNGNIETTFEELKDLFEEMFESDIKSTIDSPYETKSFTTTPILFSCYGENISSTNKRGSSGMSNAMVEDPSSFKMSAQGFCLGVSSQMTLKTYREDVVLENGEAGNMVQTQNRSRWGVVGFSGIFLSNNRCAVSHGQRKMEFDTPLDYAAFQLSPKHSRCELFVSSNGNIEKLASGLVKPFVTHLKVVEEQVALSVQSIKLEADKRKNGDSWFTRGTLERFVRFVSTPEIVEMVINLDAEMSQLESARRIYSQGYLINFLVNFRKELLRAIDVRLTAVKQDLDTACARAAAAGFNHDTVADLQLFAERFGAARLNEACCKYLSLYERWPELFKYSSKSSFGDQVAIRCSYSSDMSIDDEPPSTATTKASASQPASITFPLRPLGKGETVSDLQKVEKEDVDSGGVEEPLAQTAPQPSSRRLSVQDRINLFENKQKEVGSATGSGGKPPPAIAKPDLRRLSSDVSNSNATVLRRWSGASDMSLDFSGEKKEANSPKPPSDETQIEVNKSQPFEVNESQPNFKDQVSSGTTFRPEESFGSNLPTTTLEKTPSWSSLTKPEDDPLEGRLKPHAQMNPFHAGNQEVFSAEGPVEPNSKPMTLKAPSKRVGSGSKIQEAVAASQHRGLEIGSLRSQTRPNSSAETKEADSTEKQFGESGSQKTKVKKNVSRDENRDVDEYIKTPSSGKFVQAGSGSKPSEPNVDQVQKSRTLKGNQELNDELKLKANELEKLFAEHKLRAPKVSEELVTARIPELKPDDQNHRTPLQRSFSDASKGKFYDSYTKKREERLKEQWGSNKAEKEARMKAMQDTLEQSSAQMKNKLSGSAGTQDPVSSARRRAERLRSYNARSAIKRDQPLDLGPLEDDEDLSEFSDLKLSNNGVSRGKKPLPNKNSSTSTPRTLVPKTGSKLASGSGKRRVQSENPLAQSVPNFSDLRKEEAKPYSVAIKAASRSQLRNHTRSRSTNDETPPVKEEKPSRPPSILTPLKLEKEQSEGVYKKPFHRKSNSIGGKMKVSLVPKEYEEDDMEKEFDDVMETEPAQDVVNETLLNSESGNEQTDPTLATEIPAIQDLPGESPMSWNSQIHYPFSYSHETSDNDASVESWNLGSTEADVARMRKKWGSTQKNILVSNSSSGVQSRKDMTKGFKRLLKFGRKGRGSDNFADWISATTSEGDDDTEDGRDVSNRSSDELRKSRMGFLHEGSFNEADFYTDQIHTLQTSIPTPPANFRLREDHLSGSSIKGPRSFFSLSSFRSKGSDSKLR</sequence>
<reference evidence="3 4" key="1">
    <citation type="submission" date="2019-05" db="EMBL/GenBank/DDBJ databases">
        <title>Mikania micrantha, genome provides insights into the molecular mechanism of rapid growth.</title>
        <authorList>
            <person name="Liu B."/>
        </authorList>
    </citation>
    <scope>NUCLEOTIDE SEQUENCE [LARGE SCALE GENOMIC DNA]</scope>
    <source>
        <strain evidence="3">NLD-2019</strain>
        <tissue evidence="3">Leaf</tissue>
    </source>
</reference>
<dbReference type="PANTHER" id="PTHR31008:SF15">
    <property type="entry name" value="GPI-ANCHORED ADHESIN-LIKE PROTEIN"/>
    <property type="match status" value="1"/>
</dbReference>
<feature type="compositionally biased region" description="Acidic residues" evidence="1">
    <location>
        <begin position="964"/>
        <end position="973"/>
    </location>
</feature>
<dbReference type="InterPro" id="IPR001623">
    <property type="entry name" value="DnaJ_domain"/>
</dbReference>
<feature type="compositionally biased region" description="Basic and acidic residues" evidence="1">
    <location>
        <begin position="1065"/>
        <end position="1079"/>
    </location>
</feature>
<feature type="compositionally biased region" description="Basic and acidic residues" evidence="1">
    <location>
        <begin position="876"/>
        <end position="909"/>
    </location>
</feature>
<evidence type="ECO:0000313" key="3">
    <source>
        <dbReference type="EMBL" id="KAD6794736.1"/>
    </source>
</evidence>
<dbReference type="EMBL" id="SZYD01000003">
    <property type="protein sequence ID" value="KAD6794736.1"/>
    <property type="molecule type" value="Genomic_DNA"/>
</dbReference>
<feature type="region of interest" description="Disordered" evidence="1">
    <location>
        <begin position="462"/>
        <end position="529"/>
    </location>
</feature>
<evidence type="ECO:0000313" key="4">
    <source>
        <dbReference type="Proteomes" id="UP000326396"/>
    </source>
</evidence>
<dbReference type="InterPro" id="IPR036869">
    <property type="entry name" value="J_dom_sf"/>
</dbReference>
<name>A0A5N6PM74_9ASTR</name>
<feature type="compositionally biased region" description="Basic and acidic residues" evidence="1">
    <location>
        <begin position="855"/>
        <end position="864"/>
    </location>
</feature>
<dbReference type="Proteomes" id="UP000326396">
    <property type="component" value="Linkage Group LG11"/>
</dbReference>
<comment type="caution">
    <text evidence="3">The sequence shown here is derived from an EMBL/GenBank/DDBJ whole genome shotgun (WGS) entry which is preliminary data.</text>
</comment>
<feature type="compositionally biased region" description="Basic and acidic residues" evidence="1">
    <location>
        <begin position="746"/>
        <end position="757"/>
    </location>
</feature>
<feature type="compositionally biased region" description="Polar residues" evidence="1">
    <location>
        <begin position="735"/>
        <end position="745"/>
    </location>
</feature>
<dbReference type="OrthoDB" id="767933at2759"/>
<feature type="region of interest" description="Disordered" evidence="1">
    <location>
        <begin position="1321"/>
        <end position="1363"/>
    </location>
</feature>
<feature type="compositionally biased region" description="Polar residues" evidence="1">
    <location>
        <begin position="1023"/>
        <end position="1033"/>
    </location>
</feature>
<feature type="compositionally biased region" description="Basic and acidic residues" evidence="1">
    <location>
        <begin position="1089"/>
        <end position="1099"/>
    </location>
</feature>
<feature type="compositionally biased region" description="Polar residues" evidence="1">
    <location>
        <begin position="865"/>
        <end position="874"/>
    </location>
</feature>
<gene>
    <name evidence="3" type="ORF">E3N88_05632</name>
</gene>
<organism evidence="3 4">
    <name type="scientific">Mikania micrantha</name>
    <name type="common">bitter vine</name>
    <dbReference type="NCBI Taxonomy" id="192012"/>
    <lineage>
        <taxon>Eukaryota</taxon>
        <taxon>Viridiplantae</taxon>
        <taxon>Streptophyta</taxon>
        <taxon>Embryophyta</taxon>
        <taxon>Tracheophyta</taxon>
        <taxon>Spermatophyta</taxon>
        <taxon>Magnoliopsida</taxon>
        <taxon>eudicotyledons</taxon>
        <taxon>Gunneridae</taxon>
        <taxon>Pentapetalae</taxon>
        <taxon>asterids</taxon>
        <taxon>campanulids</taxon>
        <taxon>Asterales</taxon>
        <taxon>Asteraceae</taxon>
        <taxon>Asteroideae</taxon>
        <taxon>Heliantheae alliance</taxon>
        <taxon>Eupatorieae</taxon>
        <taxon>Mikania</taxon>
    </lineage>
</organism>
<protein>
    <recommendedName>
        <fullName evidence="2">J domain-containing protein</fullName>
    </recommendedName>
</protein>
<feature type="compositionally biased region" description="Polar residues" evidence="1">
    <location>
        <begin position="785"/>
        <end position="818"/>
    </location>
</feature>
<dbReference type="CDD" id="cd06257">
    <property type="entry name" value="DnaJ"/>
    <property type="match status" value="1"/>
</dbReference>
<dbReference type="SUPFAM" id="SSF46565">
    <property type="entry name" value="Chaperone J-domain"/>
    <property type="match status" value="1"/>
</dbReference>
<feature type="compositionally biased region" description="Polar residues" evidence="1">
    <location>
        <begin position="993"/>
        <end position="1002"/>
    </location>
</feature>
<dbReference type="SMART" id="SM00271">
    <property type="entry name" value="DnaJ"/>
    <property type="match status" value="1"/>
</dbReference>
<dbReference type="Gene3D" id="1.10.287.110">
    <property type="entry name" value="DnaJ domain"/>
    <property type="match status" value="1"/>
</dbReference>
<feature type="compositionally biased region" description="Polar residues" evidence="1">
    <location>
        <begin position="606"/>
        <end position="636"/>
    </location>
</feature>
<feature type="region of interest" description="Disordered" evidence="1">
    <location>
        <begin position="542"/>
        <end position="821"/>
    </location>
</feature>
<keyword evidence="4" id="KW-1185">Reference proteome</keyword>
<feature type="compositionally biased region" description="Basic and acidic residues" evidence="1">
    <location>
        <begin position="663"/>
        <end position="673"/>
    </location>
</feature>
<feature type="domain" description="J" evidence="2">
    <location>
        <begin position="10"/>
        <end position="81"/>
    </location>
</feature>